<dbReference type="EMBL" id="JAPEUV010000014">
    <property type="protein sequence ID" value="KAJ4340913.1"/>
    <property type="molecule type" value="Genomic_DNA"/>
</dbReference>
<evidence type="ECO:0000256" key="6">
    <source>
        <dbReference type="ARBA" id="ARBA00022833"/>
    </source>
</evidence>
<feature type="domain" description="Peptidase M20 dimerisation" evidence="15">
    <location>
        <begin position="207"/>
        <end position="318"/>
    </location>
</feature>
<dbReference type="Gene3D" id="3.40.630.10">
    <property type="entry name" value="Zn peptidases"/>
    <property type="match status" value="1"/>
</dbReference>
<keyword evidence="9 14" id="KW-0119">Carbohydrate metabolism</keyword>
<name>A0A9W8X4I5_9PLEO</name>
<evidence type="ECO:0000256" key="1">
    <source>
        <dbReference type="ARBA" id="ARBA00001941"/>
    </source>
</evidence>
<gene>
    <name evidence="16" type="ORF">N0V87_002267</name>
</gene>
<evidence type="ECO:0000313" key="17">
    <source>
        <dbReference type="Proteomes" id="UP001140562"/>
    </source>
</evidence>
<keyword evidence="11 14" id="KW-0326">Glycosidase</keyword>
<keyword evidence="4" id="KW-0732">Signal</keyword>
<keyword evidence="12 14" id="KW-0624">Polysaccharide degradation</keyword>
<feature type="active site" evidence="13">
    <location>
        <position position="571"/>
    </location>
</feature>
<evidence type="ECO:0000256" key="7">
    <source>
        <dbReference type="ARBA" id="ARBA00023001"/>
    </source>
</evidence>
<dbReference type="PRINTS" id="PR00733">
    <property type="entry name" value="GLHYDRLASE6"/>
</dbReference>
<dbReference type="AlphaFoldDB" id="A0A9W8X4I5"/>
<evidence type="ECO:0000256" key="14">
    <source>
        <dbReference type="RuleBase" id="RU361186"/>
    </source>
</evidence>
<reference evidence="16" key="1">
    <citation type="submission" date="2022-10" db="EMBL/GenBank/DDBJ databases">
        <title>Tapping the CABI collections for fungal endophytes: first genome assemblies for Collariella, Neodidymelliopsis, Ascochyta clinopodiicola, Didymella pomorum, Didymosphaeria variabile, Neocosmospora piperis and Neocucurbitaria cava.</title>
        <authorList>
            <person name="Hill R."/>
        </authorList>
    </citation>
    <scope>NUCLEOTIDE SEQUENCE</scope>
    <source>
        <strain evidence="16">IMI 360193</strain>
    </source>
</reference>
<dbReference type="Pfam" id="PF01341">
    <property type="entry name" value="Glyco_hydro_6"/>
    <property type="match status" value="1"/>
</dbReference>
<dbReference type="NCBIfam" id="NF005306">
    <property type="entry name" value="PRK06837.1"/>
    <property type="match status" value="1"/>
</dbReference>
<dbReference type="Pfam" id="PF01546">
    <property type="entry name" value="Peptidase_M20"/>
    <property type="match status" value="1"/>
</dbReference>
<evidence type="ECO:0000256" key="2">
    <source>
        <dbReference type="ARBA" id="ARBA00001947"/>
    </source>
</evidence>
<evidence type="ECO:0000259" key="15">
    <source>
        <dbReference type="Pfam" id="PF07687"/>
    </source>
</evidence>
<evidence type="ECO:0000256" key="5">
    <source>
        <dbReference type="ARBA" id="ARBA00022801"/>
    </source>
</evidence>
<dbReference type="PANTHER" id="PTHR34876:SF4">
    <property type="entry name" value="1,4-BETA-D-GLUCAN CELLOBIOHYDROLASE C-RELATED"/>
    <property type="match status" value="1"/>
</dbReference>
<evidence type="ECO:0000256" key="8">
    <source>
        <dbReference type="ARBA" id="ARBA00023157"/>
    </source>
</evidence>
<evidence type="ECO:0000256" key="10">
    <source>
        <dbReference type="ARBA" id="ARBA00023285"/>
    </source>
</evidence>
<dbReference type="Proteomes" id="UP001140562">
    <property type="component" value="Unassembled WGS sequence"/>
</dbReference>
<dbReference type="GO" id="GO:0004553">
    <property type="term" value="F:hydrolase activity, hydrolyzing O-glycosyl compounds"/>
    <property type="evidence" value="ECO:0007669"/>
    <property type="project" value="InterPro"/>
</dbReference>
<dbReference type="EC" id="3.2.1.-" evidence="14"/>
<dbReference type="PROSITE" id="PS00655">
    <property type="entry name" value="GLYCOSYL_HYDROL_F6_1"/>
    <property type="match status" value="1"/>
</dbReference>
<keyword evidence="6" id="KW-0862">Zinc</keyword>
<dbReference type="PANTHER" id="PTHR34876">
    <property type="match status" value="1"/>
</dbReference>
<organism evidence="16 17">
    <name type="scientific">Didymella glomerata</name>
    <dbReference type="NCBI Taxonomy" id="749621"/>
    <lineage>
        <taxon>Eukaryota</taxon>
        <taxon>Fungi</taxon>
        <taxon>Dikarya</taxon>
        <taxon>Ascomycota</taxon>
        <taxon>Pezizomycotina</taxon>
        <taxon>Dothideomycetes</taxon>
        <taxon>Pleosporomycetidae</taxon>
        <taxon>Pleosporales</taxon>
        <taxon>Pleosporineae</taxon>
        <taxon>Didymellaceae</taxon>
        <taxon>Didymella</taxon>
    </lineage>
</organism>
<dbReference type="SUPFAM" id="SSF55031">
    <property type="entry name" value="Bacterial exopeptidase dimerisation domain"/>
    <property type="match status" value="1"/>
</dbReference>
<dbReference type="FunFam" id="3.20.20.40:FF:000001">
    <property type="entry name" value="Glucanase"/>
    <property type="match status" value="1"/>
</dbReference>
<evidence type="ECO:0000256" key="12">
    <source>
        <dbReference type="ARBA" id="ARBA00023326"/>
    </source>
</evidence>
<comment type="caution">
    <text evidence="16">The sequence shown here is derived from an EMBL/GenBank/DDBJ whole genome shotgun (WGS) entry which is preliminary data.</text>
</comment>
<evidence type="ECO:0000256" key="11">
    <source>
        <dbReference type="ARBA" id="ARBA00023295"/>
    </source>
</evidence>
<dbReference type="InterPro" id="IPR036434">
    <property type="entry name" value="Beta_cellobiohydrolase_sf"/>
</dbReference>
<dbReference type="InterPro" id="IPR011650">
    <property type="entry name" value="Peptidase_M20_dimer"/>
</dbReference>
<dbReference type="NCBIfam" id="TIGR01910">
    <property type="entry name" value="DapE-ArgE"/>
    <property type="match status" value="1"/>
</dbReference>
<sequence length="844" mass="90969">MPLSPEVKKAVEEAVAKNFQDEVAFVQKMVQYGGQRGEEHEALEEMYRQYSSRGYNTTKLEMDAQVLSQHSSAGRISDSHSKAPVVVGVHEPKSVTPGGKSLILNGHIDIVPNGPKELWTNDPYSGLIEGDWLYGRGSADMRAGAVANLYALDALRSIGKQPASKVILESVPEEESTGNGTMATHLAGYTADAVLVPEPTNEELVRANVGVIWFKIAVAGRPVHVLKAKEGSNAIESIWTIVSGLKELEKEMNDQKEGRLYFEHMASPINLNVAMIQGGDWASSVPAWCTIDCRVALFPGVTAQEVADKIERKVAEVSKTNSFLRDSPAKISWNGFFAEGYVLEPGSEAEETLKAAHQQVTGAGLTSMTMPAYLDTRIFALEQKIPALCYGPIGESLHGFDERNGVVWKISQDERLSLMQSVPFVSTCHIMSKNESMLSTILQIAAFAAGVAALPQPTLVPNAATPARAVTTSPPAAELEARQASTNPFAGYSFYANPYYSSEVHNLAIPSLPASLKPAASAVAKVGSFVWLDTRAKVPTMDTYLADIKAKNAAGAKLMGTFVVYNLPDRDCAALASNGELKIDQNGANLYKTEYIDKIVAILKKYPDVKVNLAIAEPDSLANMVTNMGVQKCSRAAPYYKDLTAYAIKALNLANVDMYLDGGHAGWLGWPANIQPAAQLFAQVYKAAGSPRAVRGIVTNVSNYNAFRHSTCPAITSQNANCDEERYINAFAPLLQQQGFPARFIVDVGRSGKQPTGQNEWGDWCNVQGAGFGPRPTTNTGNSLVDAFVWVKPGGESDGTSDTSATRYDASCGKASAFKPAPEAGTWFNAYFEMLLKNANPALA</sequence>
<evidence type="ECO:0000313" key="16">
    <source>
        <dbReference type="EMBL" id="KAJ4340913.1"/>
    </source>
</evidence>
<dbReference type="Gene3D" id="3.30.70.360">
    <property type="match status" value="1"/>
</dbReference>
<accession>A0A9W8X4I5</accession>
<proteinExistence type="inferred from homology"/>
<dbReference type="InterPro" id="IPR002933">
    <property type="entry name" value="Peptidase_M20"/>
</dbReference>
<dbReference type="InterPro" id="IPR016288">
    <property type="entry name" value="Beta_cellobiohydrolase"/>
</dbReference>
<comment type="similarity">
    <text evidence="14">Belongs to the glycosyl hydrolase family 6.</text>
</comment>
<dbReference type="GO" id="GO:0030245">
    <property type="term" value="P:cellulose catabolic process"/>
    <property type="evidence" value="ECO:0007669"/>
    <property type="project" value="UniProtKB-KW"/>
</dbReference>
<keyword evidence="10" id="KW-0170">Cobalt</keyword>
<comment type="cofactor">
    <cofactor evidence="2">
        <name>Zn(2+)</name>
        <dbReference type="ChEBI" id="CHEBI:29105"/>
    </cofactor>
</comment>
<dbReference type="InterPro" id="IPR001524">
    <property type="entry name" value="Glyco_hydro_6_CS"/>
</dbReference>
<evidence type="ECO:0000256" key="9">
    <source>
        <dbReference type="ARBA" id="ARBA00023277"/>
    </source>
</evidence>
<evidence type="ECO:0000256" key="13">
    <source>
        <dbReference type="PROSITE-ProRule" id="PRU10056"/>
    </source>
</evidence>
<evidence type="ECO:0000256" key="3">
    <source>
        <dbReference type="ARBA" id="ARBA00006247"/>
    </source>
</evidence>
<dbReference type="SUPFAM" id="SSF53187">
    <property type="entry name" value="Zn-dependent exopeptidases"/>
    <property type="match status" value="1"/>
</dbReference>
<keyword evidence="7 14" id="KW-0136">Cellulose degradation</keyword>
<dbReference type="InterPro" id="IPR010182">
    <property type="entry name" value="ArgE/DapE"/>
</dbReference>
<comment type="cofactor">
    <cofactor evidence="1">
        <name>Co(2+)</name>
        <dbReference type="ChEBI" id="CHEBI:48828"/>
    </cofactor>
</comment>
<protein>
    <recommendedName>
        <fullName evidence="14">Glucanase</fullName>
        <ecNumber evidence="14">3.2.1.-</ecNumber>
    </recommendedName>
</protein>
<keyword evidence="17" id="KW-1185">Reference proteome</keyword>
<dbReference type="SUPFAM" id="SSF51989">
    <property type="entry name" value="Glycosyl hydrolases family 6, cellulases"/>
    <property type="match status" value="1"/>
</dbReference>
<keyword evidence="8" id="KW-1015">Disulfide bond</keyword>
<dbReference type="InterPro" id="IPR036264">
    <property type="entry name" value="Bact_exopeptidase_dim_dom"/>
</dbReference>
<dbReference type="Pfam" id="PF07687">
    <property type="entry name" value="M20_dimer"/>
    <property type="match status" value="1"/>
</dbReference>
<keyword evidence="5 14" id="KW-0378">Hydrolase</keyword>
<comment type="similarity">
    <text evidence="3">Belongs to the peptidase M20A family.</text>
</comment>
<dbReference type="Gene3D" id="3.20.20.40">
    <property type="entry name" value="1, 4-beta cellobiohydrolase"/>
    <property type="match status" value="1"/>
</dbReference>
<evidence type="ECO:0000256" key="4">
    <source>
        <dbReference type="ARBA" id="ARBA00022729"/>
    </source>
</evidence>
<dbReference type="OrthoDB" id="10059875at2759"/>